<evidence type="ECO:0000256" key="1">
    <source>
        <dbReference type="SAM" id="Phobius"/>
    </source>
</evidence>
<name>A0ABN9HH88_9NEOB</name>
<reference evidence="2" key="1">
    <citation type="submission" date="2023-05" db="EMBL/GenBank/DDBJ databases">
        <authorList>
            <person name="Stuckert A."/>
        </authorList>
    </citation>
    <scope>NUCLEOTIDE SEQUENCE</scope>
</reference>
<comment type="caution">
    <text evidence="2">The sequence shown here is derived from an EMBL/GenBank/DDBJ whole genome shotgun (WGS) entry which is preliminary data.</text>
</comment>
<keyword evidence="1" id="KW-0472">Membrane</keyword>
<keyword evidence="1" id="KW-1133">Transmembrane helix</keyword>
<feature type="transmembrane region" description="Helical" evidence="1">
    <location>
        <begin position="81"/>
        <end position="102"/>
    </location>
</feature>
<gene>
    <name evidence="2" type="ORF">SPARVUS_LOCUS16093319</name>
</gene>
<keyword evidence="3" id="KW-1185">Reference proteome</keyword>
<evidence type="ECO:0000313" key="2">
    <source>
        <dbReference type="EMBL" id="CAI9621130.1"/>
    </source>
</evidence>
<feature type="non-terminal residue" evidence="2">
    <location>
        <position position="103"/>
    </location>
</feature>
<evidence type="ECO:0000313" key="3">
    <source>
        <dbReference type="Proteomes" id="UP001162483"/>
    </source>
</evidence>
<sequence>MDPFMETNTYNVSTAVWKDSPRTVINSLFLTVLLTFPSIQRLKTAVWRECHRTVRNRLFMTVLGLSFHTAIHFFRLGNYSYFHPIFFFLLLLLHPHPHPLLLL</sequence>
<proteinExistence type="predicted"/>
<organism evidence="2 3">
    <name type="scientific">Staurois parvus</name>
    <dbReference type="NCBI Taxonomy" id="386267"/>
    <lineage>
        <taxon>Eukaryota</taxon>
        <taxon>Metazoa</taxon>
        <taxon>Chordata</taxon>
        <taxon>Craniata</taxon>
        <taxon>Vertebrata</taxon>
        <taxon>Euteleostomi</taxon>
        <taxon>Amphibia</taxon>
        <taxon>Batrachia</taxon>
        <taxon>Anura</taxon>
        <taxon>Neobatrachia</taxon>
        <taxon>Ranoidea</taxon>
        <taxon>Ranidae</taxon>
        <taxon>Staurois</taxon>
    </lineage>
</organism>
<accession>A0ABN9HH88</accession>
<keyword evidence="1" id="KW-0812">Transmembrane</keyword>
<evidence type="ECO:0008006" key="4">
    <source>
        <dbReference type="Google" id="ProtNLM"/>
    </source>
</evidence>
<protein>
    <recommendedName>
        <fullName evidence="4">Ferric oxidoreductase domain-containing protein</fullName>
    </recommendedName>
</protein>
<dbReference type="Proteomes" id="UP001162483">
    <property type="component" value="Unassembled WGS sequence"/>
</dbReference>
<dbReference type="EMBL" id="CATNWA010021046">
    <property type="protein sequence ID" value="CAI9621130.1"/>
    <property type="molecule type" value="Genomic_DNA"/>
</dbReference>